<evidence type="ECO:0000256" key="2">
    <source>
        <dbReference type="ARBA" id="ARBA00022962"/>
    </source>
</evidence>
<dbReference type="EMBL" id="AOPY01001650">
    <property type="protein sequence ID" value="EPJ35249.1"/>
    <property type="molecule type" value="Genomic_DNA"/>
</dbReference>
<dbReference type="PATRIC" id="fig|1283301.3.peg.7620"/>
<keyword evidence="3" id="KW-0808">Transferase</keyword>
<name>S4NB09_9ACTN</name>
<keyword evidence="2 3" id="KW-0315">Glutamine amidotransferase</keyword>
<dbReference type="Gene3D" id="3.40.50.880">
    <property type="match status" value="1"/>
</dbReference>
<dbReference type="HOGENOM" id="CLU_3158081_0_0_11"/>
<gene>
    <name evidence="3" type="ORF">STAFG_7682</name>
</gene>
<dbReference type="InterPro" id="IPR002161">
    <property type="entry name" value="PdxT/SNO"/>
</dbReference>
<dbReference type="GO" id="GO:0008614">
    <property type="term" value="P:pyridoxine metabolic process"/>
    <property type="evidence" value="ECO:0007669"/>
    <property type="project" value="TreeGrafter"/>
</dbReference>
<evidence type="ECO:0000313" key="4">
    <source>
        <dbReference type="Proteomes" id="UP000015001"/>
    </source>
</evidence>
<sequence length="48" mass="5336">MLAEHDGHIVAVRQGNALATSFHPELTGDHRVHALFVDMVRENRTAQS</sequence>
<organism evidence="3 4">
    <name type="scientific">Streptomyces afghaniensis 772</name>
    <dbReference type="NCBI Taxonomy" id="1283301"/>
    <lineage>
        <taxon>Bacteria</taxon>
        <taxon>Bacillati</taxon>
        <taxon>Actinomycetota</taxon>
        <taxon>Actinomycetes</taxon>
        <taxon>Kitasatosporales</taxon>
        <taxon>Streptomycetaceae</taxon>
        <taxon>Streptomyces</taxon>
    </lineage>
</organism>
<dbReference type="GO" id="GO:0004359">
    <property type="term" value="F:glutaminase activity"/>
    <property type="evidence" value="ECO:0007669"/>
    <property type="project" value="InterPro"/>
</dbReference>
<dbReference type="GO" id="GO:0016740">
    <property type="term" value="F:transferase activity"/>
    <property type="evidence" value="ECO:0007669"/>
    <property type="project" value="UniProtKB-KW"/>
</dbReference>
<comment type="caution">
    <text evidence="3">The sequence shown here is derived from an EMBL/GenBank/DDBJ whole genome shotgun (WGS) entry which is preliminary data.</text>
</comment>
<dbReference type="GO" id="GO:1903600">
    <property type="term" value="C:glutaminase complex"/>
    <property type="evidence" value="ECO:0007669"/>
    <property type="project" value="TreeGrafter"/>
</dbReference>
<dbReference type="PROSITE" id="PS51130">
    <property type="entry name" value="PDXT_SNO_2"/>
    <property type="match status" value="1"/>
</dbReference>
<dbReference type="InterPro" id="IPR029062">
    <property type="entry name" value="Class_I_gatase-like"/>
</dbReference>
<keyword evidence="4" id="KW-1185">Reference proteome</keyword>
<proteinExistence type="predicted"/>
<protein>
    <submittedName>
        <fullName evidence="3">Putative Glutamine amidotransferase subunit PdxT</fullName>
    </submittedName>
</protein>
<dbReference type="GO" id="GO:0042823">
    <property type="term" value="P:pyridoxal phosphate biosynthetic process"/>
    <property type="evidence" value="ECO:0007669"/>
    <property type="project" value="InterPro"/>
</dbReference>
<keyword evidence="1" id="KW-0663">Pyridoxal phosphate</keyword>
<dbReference type="PANTHER" id="PTHR31559:SF0">
    <property type="entry name" value="PYRIDOXAL 5'-PHOSPHATE SYNTHASE SUBUNIT SNO1-RELATED"/>
    <property type="match status" value="1"/>
</dbReference>
<reference evidence="3 4" key="1">
    <citation type="submission" date="2013-02" db="EMBL/GenBank/DDBJ databases">
        <title>Draft Genome Sequence of Streptomyces afghaniensis, Which Produces Compounds of the Julimycin B-Complex.</title>
        <authorList>
            <person name="Gruening B.A."/>
            <person name="Praeg A."/>
            <person name="Erxleben A."/>
            <person name="Guenther S."/>
            <person name="Fiedler H.-P."/>
            <person name="Goodfellow M."/>
            <person name="Mueller M."/>
        </authorList>
    </citation>
    <scope>NUCLEOTIDE SEQUENCE [LARGE SCALE GENOMIC DNA]</scope>
    <source>
        <strain evidence="3 4">772</strain>
    </source>
</reference>
<dbReference type="SUPFAM" id="SSF52317">
    <property type="entry name" value="Class I glutamine amidotransferase-like"/>
    <property type="match status" value="1"/>
</dbReference>
<dbReference type="PANTHER" id="PTHR31559">
    <property type="entry name" value="PYRIDOXAL 5'-PHOSPHATE SYNTHASE SUBUNIT SNO"/>
    <property type="match status" value="1"/>
</dbReference>
<evidence type="ECO:0000313" key="3">
    <source>
        <dbReference type="EMBL" id="EPJ35249.1"/>
    </source>
</evidence>
<evidence type="ECO:0000256" key="1">
    <source>
        <dbReference type="ARBA" id="ARBA00022898"/>
    </source>
</evidence>
<dbReference type="Pfam" id="PF01174">
    <property type="entry name" value="SNO"/>
    <property type="match status" value="1"/>
</dbReference>
<dbReference type="Proteomes" id="UP000015001">
    <property type="component" value="Unassembled WGS sequence"/>
</dbReference>
<accession>S4NB09</accession>
<dbReference type="GO" id="GO:0005829">
    <property type="term" value="C:cytosol"/>
    <property type="evidence" value="ECO:0007669"/>
    <property type="project" value="TreeGrafter"/>
</dbReference>
<dbReference type="AlphaFoldDB" id="S4NB09"/>